<dbReference type="Proteomes" id="UP000887159">
    <property type="component" value="Unassembled WGS sequence"/>
</dbReference>
<evidence type="ECO:0000256" key="1">
    <source>
        <dbReference type="SAM" id="MobiDB-lite"/>
    </source>
</evidence>
<gene>
    <name evidence="2" type="ORF">TNCV_1012241</name>
</gene>
<reference evidence="2" key="1">
    <citation type="submission" date="2020-08" db="EMBL/GenBank/DDBJ databases">
        <title>Multicomponent nature underlies the extraordinary mechanical properties of spider dragline silk.</title>
        <authorList>
            <person name="Kono N."/>
            <person name="Nakamura H."/>
            <person name="Mori M."/>
            <person name="Yoshida Y."/>
            <person name="Ohtoshi R."/>
            <person name="Malay A.D."/>
            <person name="Moran D.A.P."/>
            <person name="Tomita M."/>
            <person name="Numata K."/>
            <person name="Arakawa K."/>
        </authorList>
    </citation>
    <scope>NUCLEOTIDE SEQUENCE</scope>
</reference>
<keyword evidence="3" id="KW-1185">Reference proteome</keyword>
<comment type="caution">
    <text evidence="2">The sequence shown here is derived from an EMBL/GenBank/DDBJ whole genome shotgun (WGS) entry which is preliminary data.</text>
</comment>
<feature type="compositionally biased region" description="Basic and acidic residues" evidence="1">
    <location>
        <begin position="93"/>
        <end position="104"/>
    </location>
</feature>
<protein>
    <submittedName>
        <fullName evidence="2">Uncharacterized protein</fullName>
    </submittedName>
</protein>
<dbReference type="EMBL" id="BMAU01021369">
    <property type="protein sequence ID" value="GFY24171.1"/>
    <property type="molecule type" value="Genomic_DNA"/>
</dbReference>
<feature type="compositionally biased region" description="Basic and acidic residues" evidence="1">
    <location>
        <begin position="71"/>
        <end position="84"/>
    </location>
</feature>
<accession>A0A8X6VXG1</accession>
<sequence>MASSAKEQKVQASKCNREFQVWWTEKHGIISKGDKVVCVLCSGKVVIAEIRGVIICSTGTRNQHRTRGRKPRSDSENRNKSCRLEDDEPDEEGVAKRMRERRGRVEETCTFANFSLLPELLQGGPEPMVDI</sequence>
<evidence type="ECO:0000313" key="3">
    <source>
        <dbReference type="Proteomes" id="UP000887159"/>
    </source>
</evidence>
<evidence type="ECO:0000313" key="2">
    <source>
        <dbReference type="EMBL" id="GFY24171.1"/>
    </source>
</evidence>
<dbReference type="AlphaFoldDB" id="A0A8X6VXG1"/>
<name>A0A8X6VXG1_TRICX</name>
<organism evidence="2 3">
    <name type="scientific">Trichonephila clavipes</name>
    <name type="common">Golden silk orbweaver</name>
    <name type="synonym">Nephila clavipes</name>
    <dbReference type="NCBI Taxonomy" id="2585209"/>
    <lineage>
        <taxon>Eukaryota</taxon>
        <taxon>Metazoa</taxon>
        <taxon>Ecdysozoa</taxon>
        <taxon>Arthropoda</taxon>
        <taxon>Chelicerata</taxon>
        <taxon>Arachnida</taxon>
        <taxon>Araneae</taxon>
        <taxon>Araneomorphae</taxon>
        <taxon>Entelegynae</taxon>
        <taxon>Araneoidea</taxon>
        <taxon>Nephilidae</taxon>
        <taxon>Trichonephila</taxon>
    </lineage>
</organism>
<feature type="region of interest" description="Disordered" evidence="1">
    <location>
        <begin position="60"/>
        <end position="104"/>
    </location>
</feature>
<proteinExistence type="predicted"/>